<evidence type="ECO:0000313" key="4">
    <source>
        <dbReference type="Proteomes" id="UP000617531"/>
    </source>
</evidence>
<evidence type="ECO:0000256" key="2">
    <source>
        <dbReference type="SAM" id="Phobius"/>
    </source>
</evidence>
<protein>
    <submittedName>
        <fullName evidence="3">Uncharacterized protein</fullName>
    </submittedName>
</protein>
<sequence length="175" mass="17991">MRLRLGLFALVSAVVALAAIGISSFVVDPENIGVRLALYALALLAIIATILFVVFAIVSPMFGRTGVSPTQLADAVAAGRQAYARVTSAVPTGAQLNGAYAYDARLVVAATDVPAYEVSDRVRVHRSDGAVAGRGEIVTVVRLAADAPQVAVTAGPASTPQDVSVPQQAPAWPAR</sequence>
<proteinExistence type="predicted"/>
<keyword evidence="2" id="KW-0472">Membrane</keyword>
<dbReference type="Proteomes" id="UP000617531">
    <property type="component" value="Unassembled WGS sequence"/>
</dbReference>
<accession>A0A8J3M1V9</accession>
<dbReference type="AlphaFoldDB" id="A0A8J3M1V9"/>
<feature type="compositionally biased region" description="Polar residues" evidence="1">
    <location>
        <begin position="156"/>
        <end position="167"/>
    </location>
</feature>
<keyword evidence="2" id="KW-1133">Transmembrane helix</keyword>
<name>A0A8J3M1V9_9MICO</name>
<feature type="region of interest" description="Disordered" evidence="1">
    <location>
        <begin position="154"/>
        <end position="175"/>
    </location>
</feature>
<keyword evidence="4" id="KW-1185">Reference proteome</keyword>
<gene>
    <name evidence="3" type="ORF">GCM10011600_21910</name>
</gene>
<keyword evidence="2" id="KW-0812">Transmembrane</keyword>
<comment type="caution">
    <text evidence="3">The sequence shown here is derived from an EMBL/GenBank/DDBJ whole genome shotgun (WGS) entry which is preliminary data.</text>
</comment>
<evidence type="ECO:0000256" key="1">
    <source>
        <dbReference type="SAM" id="MobiDB-lite"/>
    </source>
</evidence>
<reference evidence="3" key="2">
    <citation type="submission" date="2020-09" db="EMBL/GenBank/DDBJ databases">
        <authorList>
            <person name="Sun Q."/>
            <person name="Zhou Y."/>
        </authorList>
    </citation>
    <scope>NUCLEOTIDE SEQUENCE</scope>
    <source>
        <strain evidence="3">CGMCC 1.16548</strain>
    </source>
</reference>
<feature type="transmembrane region" description="Helical" evidence="2">
    <location>
        <begin position="37"/>
        <end position="58"/>
    </location>
</feature>
<evidence type="ECO:0000313" key="3">
    <source>
        <dbReference type="EMBL" id="GHF20540.1"/>
    </source>
</evidence>
<organism evidence="3 4">
    <name type="scientific">Pseudolysinimonas yzui</name>
    <dbReference type="NCBI Taxonomy" id="2708254"/>
    <lineage>
        <taxon>Bacteria</taxon>
        <taxon>Bacillati</taxon>
        <taxon>Actinomycetota</taxon>
        <taxon>Actinomycetes</taxon>
        <taxon>Micrococcales</taxon>
        <taxon>Microbacteriaceae</taxon>
        <taxon>Pseudolysinimonas</taxon>
    </lineage>
</organism>
<reference evidence="3" key="1">
    <citation type="journal article" date="2014" name="Int. J. Syst. Evol. Microbiol.">
        <title>Complete genome sequence of Corynebacterium casei LMG S-19264T (=DSM 44701T), isolated from a smear-ripened cheese.</title>
        <authorList>
            <consortium name="US DOE Joint Genome Institute (JGI-PGF)"/>
            <person name="Walter F."/>
            <person name="Albersmeier A."/>
            <person name="Kalinowski J."/>
            <person name="Ruckert C."/>
        </authorList>
    </citation>
    <scope>NUCLEOTIDE SEQUENCE</scope>
    <source>
        <strain evidence="3">CGMCC 1.16548</strain>
    </source>
</reference>
<dbReference type="RefSeq" id="WP_191283547.1">
    <property type="nucleotide sequence ID" value="NZ_BNAI01000004.1"/>
</dbReference>
<dbReference type="EMBL" id="BNAI01000004">
    <property type="protein sequence ID" value="GHF20540.1"/>
    <property type="molecule type" value="Genomic_DNA"/>
</dbReference>